<comment type="similarity">
    <text evidence="2 4">Belongs to the bacterial solute-binding protein 3 family.</text>
</comment>
<dbReference type="Proteomes" id="UP000184758">
    <property type="component" value="Unassembled WGS sequence"/>
</dbReference>
<dbReference type="GO" id="GO:0015276">
    <property type="term" value="F:ligand-gated monoatomic ion channel activity"/>
    <property type="evidence" value="ECO:0007669"/>
    <property type="project" value="InterPro"/>
</dbReference>
<dbReference type="CDD" id="cd00996">
    <property type="entry name" value="PBP2_AatB_like"/>
    <property type="match status" value="1"/>
</dbReference>
<gene>
    <name evidence="7" type="ORF">SAMN05878443_1273</name>
</gene>
<organism evidence="7 8">
    <name type="scientific">Carnobacterium alterfunditum</name>
    <dbReference type="NCBI Taxonomy" id="28230"/>
    <lineage>
        <taxon>Bacteria</taxon>
        <taxon>Bacillati</taxon>
        <taxon>Bacillota</taxon>
        <taxon>Bacilli</taxon>
        <taxon>Lactobacillales</taxon>
        <taxon>Carnobacteriaceae</taxon>
        <taxon>Carnobacterium</taxon>
    </lineage>
</organism>
<evidence type="ECO:0000313" key="8">
    <source>
        <dbReference type="Proteomes" id="UP000184758"/>
    </source>
</evidence>
<evidence type="ECO:0000256" key="3">
    <source>
        <dbReference type="ARBA" id="ARBA00022729"/>
    </source>
</evidence>
<feature type="domain" description="Solute-binding protein family 3/N-terminal" evidence="5">
    <location>
        <begin position="39"/>
        <end position="265"/>
    </location>
</feature>
<keyword evidence="3" id="KW-0732">Signal</keyword>
<comment type="subcellular location">
    <subcellularLocation>
        <location evidence="1">Cell envelope</location>
    </subcellularLocation>
</comment>
<dbReference type="EMBL" id="FSRN01000001">
    <property type="protein sequence ID" value="SIO07925.1"/>
    <property type="molecule type" value="Genomic_DNA"/>
</dbReference>
<evidence type="ECO:0000259" key="5">
    <source>
        <dbReference type="SMART" id="SM00062"/>
    </source>
</evidence>
<dbReference type="PROSITE" id="PS51257">
    <property type="entry name" value="PROKAR_LIPOPROTEIN"/>
    <property type="match status" value="1"/>
</dbReference>
<dbReference type="InterPro" id="IPR001638">
    <property type="entry name" value="Solute-binding_3/MltF_N"/>
</dbReference>
<name>A0A1N6GK72_9LACT</name>
<dbReference type="SMART" id="SM00062">
    <property type="entry name" value="PBPb"/>
    <property type="match status" value="1"/>
</dbReference>
<proteinExistence type="inferred from homology"/>
<feature type="domain" description="Ionotropic glutamate receptor C-terminal" evidence="6">
    <location>
        <begin position="39"/>
        <end position="265"/>
    </location>
</feature>
<evidence type="ECO:0000313" key="7">
    <source>
        <dbReference type="EMBL" id="SIO07925.1"/>
    </source>
</evidence>
<evidence type="ECO:0000256" key="2">
    <source>
        <dbReference type="ARBA" id="ARBA00010333"/>
    </source>
</evidence>
<sequence>MKNTLAKVAFGLGMATVLVGCGAEETTKDSFDQIKEEGTLVVGLDDTFAPMGFRDSNGDIVGFDVDLANEVAEKLDVEVEFQPIDWALKETELKSGNIDVIWNGYTITEERKKQVDFSSPYLENSQIIIVLEDSEIQTKEDLSGKVVSAQQSSSAVEAINADESNIVEEFADQDVVLYPSNNDVFNDLASGRSEAIVVDETLGRYYMKQNKEISYRVLEDNFGEEEYAVGMRKEDDKLTEAIDNALDEMKADGTFDEIYAKWFAE</sequence>
<dbReference type="STRING" id="28230.SAMN05878443_1273"/>
<accession>A0A1N6GK72</accession>
<dbReference type="SUPFAM" id="SSF53850">
    <property type="entry name" value="Periplasmic binding protein-like II"/>
    <property type="match status" value="1"/>
</dbReference>
<evidence type="ECO:0000256" key="1">
    <source>
        <dbReference type="ARBA" id="ARBA00004196"/>
    </source>
</evidence>
<dbReference type="PROSITE" id="PS01039">
    <property type="entry name" value="SBP_BACTERIAL_3"/>
    <property type="match status" value="1"/>
</dbReference>
<evidence type="ECO:0000256" key="4">
    <source>
        <dbReference type="RuleBase" id="RU003744"/>
    </source>
</evidence>
<dbReference type="Pfam" id="PF00497">
    <property type="entry name" value="SBP_bac_3"/>
    <property type="match status" value="1"/>
</dbReference>
<reference evidence="8" key="1">
    <citation type="submission" date="2016-11" db="EMBL/GenBank/DDBJ databases">
        <authorList>
            <person name="Varghese N."/>
            <person name="Submissions S."/>
        </authorList>
    </citation>
    <scope>NUCLEOTIDE SEQUENCE [LARGE SCALE GENOMIC DNA]</scope>
    <source>
        <strain evidence="8">313</strain>
    </source>
</reference>
<evidence type="ECO:0000259" key="6">
    <source>
        <dbReference type="SMART" id="SM00079"/>
    </source>
</evidence>
<dbReference type="SMART" id="SM00079">
    <property type="entry name" value="PBPe"/>
    <property type="match status" value="1"/>
</dbReference>
<dbReference type="AlphaFoldDB" id="A0A1N6GK72"/>
<dbReference type="RefSeq" id="WP_034548289.1">
    <property type="nucleotide sequence ID" value="NZ_FSRN01000001.1"/>
</dbReference>
<protein>
    <submittedName>
        <fullName evidence="7">Amino acid ABC transporter substrate-binding protein, PAAT family</fullName>
    </submittedName>
</protein>
<dbReference type="GO" id="GO:0016020">
    <property type="term" value="C:membrane"/>
    <property type="evidence" value="ECO:0007669"/>
    <property type="project" value="InterPro"/>
</dbReference>
<dbReference type="InterPro" id="IPR001320">
    <property type="entry name" value="Iontro_rcpt_C"/>
</dbReference>
<dbReference type="Gene3D" id="3.40.190.10">
    <property type="entry name" value="Periplasmic binding protein-like II"/>
    <property type="match status" value="2"/>
</dbReference>
<dbReference type="eggNOG" id="COG0834">
    <property type="taxonomic scope" value="Bacteria"/>
</dbReference>
<dbReference type="OrthoDB" id="9775197at2"/>
<dbReference type="GO" id="GO:0030313">
    <property type="term" value="C:cell envelope"/>
    <property type="evidence" value="ECO:0007669"/>
    <property type="project" value="UniProtKB-SubCell"/>
</dbReference>
<dbReference type="PANTHER" id="PTHR35936:SF34">
    <property type="entry name" value="ABC TRANSPORTER EXTRACELLULAR-BINDING PROTEIN YCKB-RELATED"/>
    <property type="match status" value="1"/>
</dbReference>
<dbReference type="InterPro" id="IPR018313">
    <property type="entry name" value="SBP_3_CS"/>
</dbReference>
<dbReference type="PANTHER" id="PTHR35936">
    <property type="entry name" value="MEMBRANE-BOUND LYTIC MUREIN TRANSGLYCOSYLASE F"/>
    <property type="match status" value="1"/>
</dbReference>
<keyword evidence="8" id="KW-1185">Reference proteome</keyword>